<evidence type="ECO:0000256" key="5">
    <source>
        <dbReference type="ARBA" id="ARBA00017662"/>
    </source>
</evidence>
<evidence type="ECO:0000313" key="13">
    <source>
        <dbReference type="EMBL" id="UYV77887.1"/>
    </source>
</evidence>
<dbReference type="EMBL" id="CP092877">
    <property type="protein sequence ID" value="UYV77887.1"/>
    <property type="molecule type" value="Genomic_DNA"/>
</dbReference>
<evidence type="ECO:0000256" key="11">
    <source>
        <dbReference type="SAM" id="MobiDB-lite"/>
    </source>
</evidence>
<feature type="transmembrane region" description="Helical" evidence="12">
    <location>
        <begin position="59"/>
        <end position="82"/>
    </location>
</feature>
<evidence type="ECO:0000256" key="8">
    <source>
        <dbReference type="ARBA" id="ARBA00022968"/>
    </source>
</evidence>
<dbReference type="SUPFAM" id="SSF103464">
    <property type="entry name" value="Oligosaccharyltransferase subunit ost4p"/>
    <property type="match status" value="1"/>
</dbReference>
<evidence type="ECO:0000256" key="9">
    <source>
        <dbReference type="ARBA" id="ARBA00022989"/>
    </source>
</evidence>
<comment type="function">
    <text evidence="1">Subunit of the oligosaccharyl transferase (OST) complex that catalyzes the initial transfer of a defined glycan (Glc(3)Man(9)GlcNAc(2) in eukaryotes) from the lipid carrier dolichol-pyrophosphate to an asparagine residue within an Asn-X-Ser/Thr consensus motif in nascent polypeptide chains, the first step in protein N-glycosylation. N-glycosylation occurs cotranslationally and the complex associates with the Sec61 complex at the channel-forming translocon complex that mediates protein translocation across the endoplasmic reticulum (ER). All subunits are required for a maximal enzyme activity.</text>
</comment>
<evidence type="ECO:0000256" key="3">
    <source>
        <dbReference type="ARBA" id="ARBA00007685"/>
    </source>
</evidence>
<dbReference type="Proteomes" id="UP001235939">
    <property type="component" value="Chromosome 15"/>
</dbReference>
<dbReference type="PANTHER" id="PTHR48164">
    <property type="entry name" value="DOLICHYL-DIPHOSPHOOLIGOSACCHARIDE--PROTEIN GLYCOSYLTRANSFERASE SUBUNIT 4"/>
    <property type="match status" value="1"/>
</dbReference>
<comment type="subcellular location">
    <subcellularLocation>
        <location evidence="2">Endoplasmic reticulum membrane</location>
        <topology evidence="2">Single-pass type III membrane protein</topology>
    </subcellularLocation>
</comment>
<evidence type="ECO:0000313" key="14">
    <source>
        <dbReference type="Proteomes" id="UP001235939"/>
    </source>
</evidence>
<evidence type="ECO:0000256" key="12">
    <source>
        <dbReference type="SAM" id="Phobius"/>
    </source>
</evidence>
<keyword evidence="10 12" id="KW-0472">Membrane</keyword>
<keyword evidence="8" id="KW-0735">Signal-anchor</keyword>
<comment type="similarity">
    <text evidence="3">Belongs to the OST4 family.</text>
</comment>
<feature type="compositionally biased region" description="Basic and acidic residues" evidence="11">
    <location>
        <begin position="32"/>
        <end position="47"/>
    </location>
</feature>
<evidence type="ECO:0000256" key="2">
    <source>
        <dbReference type="ARBA" id="ARBA00004643"/>
    </source>
</evidence>
<feature type="region of interest" description="Disordered" evidence="11">
    <location>
        <begin position="1"/>
        <end position="51"/>
    </location>
</feature>
<comment type="subunit">
    <text evidence="4">Component of the oligosaccharyltransferase (OST) complex.</text>
</comment>
<keyword evidence="6 12" id="KW-0812">Transmembrane</keyword>
<keyword evidence="7" id="KW-0256">Endoplasmic reticulum</keyword>
<evidence type="ECO:0000256" key="6">
    <source>
        <dbReference type="ARBA" id="ARBA00022692"/>
    </source>
</evidence>
<accession>A0ABY6LBT0</accession>
<name>A0ABY6LBT0_9ARAC</name>
<reference evidence="13 14" key="1">
    <citation type="submission" date="2022-01" db="EMBL/GenBank/DDBJ databases">
        <title>A chromosomal length assembly of Cordylochernes scorpioides.</title>
        <authorList>
            <person name="Zeh D."/>
            <person name="Zeh J."/>
        </authorList>
    </citation>
    <scope>NUCLEOTIDE SEQUENCE [LARGE SCALE GENOMIC DNA]</scope>
    <source>
        <strain evidence="13">IN4F17</strain>
        <tissue evidence="13">Whole Body</tissue>
    </source>
</reference>
<dbReference type="InterPro" id="IPR051307">
    <property type="entry name" value="OST4"/>
</dbReference>
<sequence>MGSTMDASEDDQDDQEQETEEDCPTQTASSTRDGRMQRDNQDQDPEKSLPSMPAMITDIHLAMFSNLMGVTLFLLVVLYHYVSVNNPKKSAE</sequence>
<dbReference type="InterPro" id="IPR036330">
    <property type="entry name" value="Ost4p_sf"/>
</dbReference>
<organism evidence="13 14">
    <name type="scientific">Cordylochernes scorpioides</name>
    <dbReference type="NCBI Taxonomy" id="51811"/>
    <lineage>
        <taxon>Eukaryota</taxon>
        <taxon>Metazoa</taxon>
        <taxon>Ecdysozoa</taxon>
        <taxon>Arthropoda</taxon>
        <taxon>Chelicerata</taxon>
        <taxon>Arachnida</taxon>
        <taxon>Pseudoscorpiones</taxon>
        <taxon>Cheliferoidea</taxon>
        <taxon>Chernetidae</taxon>
        <taxon>Cordylochernes</taxon>
    </lineage>
</organism>
<evidence type="ECO:0000256" key="10">
    <source>
        <dbReference type="ARBA" id="ARBA00023136"/>
    </source>
</evidence>
<keyword evidence="9 12" id="KW-1133">Transmembrane helix</keyword>
<evidence type="ECO:0000256" key="7">
    <source>
        <dbReference type="ARBA" id="ARBA00022824"/>
    </source>
</evidence>
<evidence type="ECO:0000256" key="1">
    <source>
        <dbReference type="ARBA" id="ARBA00002791"/>
    </source>
</evidence>
<dbReference type="Pfam" id="PF10215">
    <property type="entry name" value="Ost4"/>
    <property type="match status" value="1"/>
</dbReference>
<dbReference type="PANTHER" id="PTHR48164:SF1">
    <property type="entry name" value="DOLICHYL-DIPHOSPHOOLIGOSACCHARIDE--PROTEIN GLYCOSYLTRANSFERASE SUBUNIT 4"/>
    <property type="match status" value="1"/>
</dbReference>
<gene>
    <name evidence="13" type="ORF">LAZ67_15002676</name>
</gene>
<dbReference type="InterPro" id="IPR018943">
    <property type="entry name" value="Oligosaccaryltransferase"/>
</dbReference>
<feature type="compositionally biased region" description="Acidic residues" evidence="11">
    <location>
        <begin position="7"/>
        <end position="23"/>
    </location>
</feature>
<keyword evidence="14" id="KW-1185">Reference proteome</keyword>
<protein>
    <recommendedName>
        <fullName evidence="5">Dolichyl-diphosphooligosaccharide--protein glycosyltransferase subunit 4</fullName>
    </recommendedName>
</protein>
<proteinExistence type="inferred from homology"/>
<evidence type="ECO:0000256" key="4">
    <source>
        <dbReference type="ARBA" id="ARBA00011157"/>
    </source>
</evidence>